<comment type="caution">
    <text evidence="1">The sequence shown here is derived from an EMBL/GenBank/DDBJ whole genome shotgun (WGS) entry which is preliminary data.</text>
</comment>
<keyword evidence="2" id="KW-1185">Reference proteome</keyword>
<evidence type="ECO:0008006" key="3">
    <source>
        <dbReference type="Google" id="ProtNLM"/>
    </source>
</evidence>
<accession>A0ABP0RJ88</accession>
<dbReference type="Proteomes" id="UP001642484">
    <property type="component" value="Unassembled WGS sequence"/>
</dbReference>
<dbReference type="Gene3D" id="3.80.10.10">
    <property type="entry name" value="Ribonuclease Inhibitor"/>
    <property type="match status" value="1"/>
</dbReference>
<evidence type="ECO:0000313" key="2">
    <source>
        <dbReference type="Proteomes" id="UP001642484"/>
    </source>
</evidence>
<proteinExistence type="predicted"/>
<dbReference type="InterPro" id="IPR032675">
    <property type="entry name" value="LRR_dom_sf"/>
</dbReference>
<reference evidence="1 2" key="1">
    <citation type="submission" date="2024-02" db="EMBL/GenBank/DDBJ databases">
        <authorList>
            <person name="Chen Y."/>
            <person name="Shah S."/>
            <person name="Dougan E. K."/>
            <person name="Thang M."/>
            <person name="Chan C."/>
        </authorList>
    </citation>
    <scope>NUCLEOTIDE SEQUENCE [LARGE SCALE GENOMIC DNA]</scope>
</reference>
<protein>
    <recommendedName>
        <fullName evidence="3">F-box domain-containing protein</fullName>
    </recommendedName>
</protein>
<organism evidence="1 2">
    <name type="scientific">Durusdinium trenchii</name>
    <dbReference type="NCBI Taxonomy" id="1381693"/>
    <lineage>
        <taxon>Eukaryota</taxon>
        <taxon>Sar</taxon>
        <taxon>Alveolata</taxon>
        <taxon>Dinophyceae</taxon>
        <taxon>Suessiales</taxon>
        <taxon>Symbiodiniaceae</taxon>
        <taxon>Durusdinium</taxon>
    </lineage>
</organism>
<evidence type="ECO:0000313" key="1">
    <source>
        <dbReference type="EMBL" id="CAK9100677.1"/>
    </source>
</evidence>
<dbReference type="EMBL" id="CAXAMN010026117">
    <property type="protein sequence ID" value="CAK9100677.1"/>
    <property type="molecule type" value="Genomic_DNA"/>
</dbReference>
<gene>
    <name evidence="1" type="ORF">CCMP2556_LOCUS47535</name>
</gene>
<dbReference type="SUPFAM" id="SSF52047">
    <property type="entry name" value="RNI-like"/>
    <property type="match status" value="1"/>
</dbReference>
<sequence>MEPLRNLRTNFVVLPDLPLEDVLEIFQFIGISQPEILQLVDMSKAMKDGMVDCLKIFDWICDTSGDQADNSSNQDQISPTSQWLEKDEIFEFQFPAELAINVQAMPEELLTQLAGSGCQIPEVEDRAIELKQLLFVLACIRCGFQTTFSSASGRCLQHSWSDQQGRALTPEEVNLYHLVDLLVKPATAARECSFVELMAEGPQPCKWFVSHWWGEPVCDFTACLRQHSKDRNLRKATLYYWVCAYANNQWNVRGEIGEDPSDSSFRRAMRKASGTVSIVDKSAVCYTRIWCIYETYISTLEQASHTHGERYLFDIYTNENPDAREAVGITDGLAAIDGTGPKQARRKRHREWRFPFELIQKALDIRVEKAFASQEEDRRMILNSIAGLEELTLPPAEVHEGYNLLNNVLHGRFSAASFAKASATPGVDLARHAEALSFSLLESLTIHFGGDCLEKLMDKAVVILAENLPETLTDLFLGFQSCRKLTDMSAVALGGALHRLKKLKRLEIRLSSGPDISDEGVYALAQGLRSCAHVLEWLSLDFMGNKGKKKISEEGCSALAASLEQMQQLQKVHISMASGSKSLRNALAKLGIQPLHLEDDS</sequence>
<name>A0ABP0RJ88_9DINO</name>